<reference evidence="4 5" key="1">
    <citation type="submission" date="2016-10" db="EMBL/GenBank/DDBJ databases">
        <authorList>
            <person name="Varghese N."/>
            <person name="Submissions S."/>
        </authorList>
    </citation>
    <scope>NUCLEOTIDE SEQUENCE [LARGE SCALE GENOMIC DNA]</scope>
    <source>
        <strain evidence="4 5">DSM 5563</strain>
    </source>
</reference>
<dbReference type="GO" id="GO:0030234">
    <property type="term" value="F:enzyme regulator activity"/>
    <property type="evidence" value="ECO:0007669"/>
    <property type="project" value="TreeGrafter"/>
</dbReference>
<dbReference type="Proteomes" id="UP000226420">
    <property type="component" value="Unassembled WGS sequence"/>
</dbReference>
<dbReference type="PROSITE" id="PS51257">
    <property type="entry name" value="PROKAR_LIPOPROTEIN"/>
    <property type="match status" value="1"/>
</dbReference>
<feature type="compositionally biased region" description="Pro residues" evidence="2">
    <location>
        <begin position="28"/>
        <end position="50"/>
    </location>
</feature>
<comment type="caution">
    <text evidence="4">The sequence shown here is derived from an EMBL/GenBank/DDBJ whole genome shotgun (WGS) entry which is preliminary data.</text>
</comment>
<feature type="chain" id="PRO_5042549731" description="Penicillin-binding protein activator LpoB" evidence="3">
    <location>
        <begin position="23"/>
        <end position="193"/>
    </location>
</feature>
<dbReference type="PANTHER" id="PTHR40593">
    <property type="entry name" value="PENICILLIN-BINDING PROTEIN ACTIVATOR LPOB"/>
    <property type="match status" value="1"/>
</dbReference>
<proteinExistence type="predicted"/>
<protein>
    <recommendedName>
        <fullName evidence="1">Penicillin-binding protein activator LpoB</fullName>
    </recommendedName>
</protein>
<dbReference type="PANTHER" id="PTHR40593:SF1">
    <property type="entry name" value="PENICILLIN-BINDING PROTEIN ACTIVATOR LPOB"/>
    <property type="match status" value="1"/>
</dbReference>
<dbReference type="InterPro" id="IPR014094">
    <property type="entry name" value="LpoB"/>
</dbReference>
<dbReference type="Gene3D" id="3.40.50.10610">
    <property type="entry name" value="ABC-type transport auxiliary lipoprotein component"/>
    <property type="match status" value="1"/>
</dbReference>
<evidence type="ECO:0000256" key="1">
    <source>
        <dbReference type="NCBIfam" id="TIGR02722"/>
    </source>
</evidence>
<organism evidence="4 5">
    <name type="scientific">Pragia fontium DSM 5563 = ATCC 49100</name>
    <dbReference type="NCBI Taxonomy" id="1122977"/>
    <lineage>
        <taxon>Bacteria</taxon>
        <taxon>Pseudomonadati</taxon>
        <taxon>Pseudomonadota</taxon>
        <taxon>Gammaproteobacteria</taxon>
        <taxon>Enterobacterales</taxon>
        <taxon>Budviciaceae</taxon>
        <taxon>Pragia</taxon>
    </lineage>
</organism>
<evidence type="ECO:0000256" key="2">
    <source>
        <dbReference type="SAM" id="MobiDB-lite"/>
    </source>
</evidence>
<gene>
    <name evidence="4" type="ORF">SAMN02745723_102414</name>
</gene>
<dbReference type="RefSeq" id="WP_074821240.1">
    <property type="nucleotide sequence ID" value="NZ_FOLW01000002.1"/>
</dbReference>
<evidence type="ECO:0000313" key="4">
    <source>
        <dbReference type="EMBL" id="SFC46177.1"/>
    </source>
</evidence>
<evidence type="ECO:0000313" key="5">
    <source>
        <dbReference type="Proteomes" id="UP000226420"/>
    </source>
</evidence>
<accession>A0AAJ4W9B3</accession>
<feature type="region of interest" description="Disordered" evidence="2">
    <location>
        <begin position="21"/>
        <end position="50"/>
    </location>
</feature>
<evidence type="ECO:0000256" key="3">
    <source>
        <dbReference type="SAM" id="SignalP"/>
    </source>
</evidence>
<sequence length="193" mass="20508">MKKVLFLGLGLAVLALSGCQVTNNKQPTKPPVTVTPPPPPPYQPPPTPPTLPPAEQAINWMASVEPLVSKMVSSSAEATDNGILLLDQVKNNTSGRVETAAATKALKESLISTRHFELVPDSKLDEGRQALGLQGDDSLISRSKAISLARYLGAKYIIYASANGNPGMPEIMLQLIQASTGEIIWSGKGNVQR</sequence>
<dbReference type="GO" id="GO:0009252">
    <property type="term" value="P:peptidoglycan biosynthetic process"/>
    <property type="evidence" value="ECO:0007669"/>
    <property type="project" value="TreeGrafter"/>
</dbReference>
<dbReference type="GO" id="GO:0031241">
    <property type="term" value="C:periplasmic side of cell outer membrane"/>
    <property type="evidence" value="ECO:0007669"/>
    <property type="project" value="TreeGrafter"/>
</dbReference>
<dbReference type="NCBIfam" id="TIGR02722">
    <property type="entry name" value="lp"/>
    <property type="match status" value="1"/>
</dbReference>
<feature type="signal peptide" evidence="3">
    <location>
        <begin position="1"/>
        <end position="22"/>
    </location>
</feature>
<dbReference type="Pfam" id="PF13036">
    <property type="entry name" value="LpoB"/>
    <property type="match status" value="1"/>
</dbReference>
<name>A0AAJ4W9B3_9GAMM</name>
<keyword evidence="3" id="KW-0732">Signal</keyword>
<dbReference type="EMBL" id="FOLW01000002">
    <property type="protein sequence ID" value="SFC46177.1"/>
    <property type="molecule type" value="Genomic_DNA"/>
</dbReference>
<dbReference type="AlphaFoldDB" id="A0AAJ4W9B3"/>